<proteinExistence type="predicted"/>
<dbReference type="RefSeq" id="WP_133398104.1">
    <property type="nucleotide sequence ID" value="NZ_SNAA01000026.1"/>
</dbReference>
<comment type="caution">
    <text evidence="2">The sequence shown here is derived from an EMBL/GenBank/DDBJ whole genome shotgun (WGS) entry which is preliminary data.</text>
</comment>
<keyword evidence="3" id="KW-1185">Reference proteome</keyword>
<dbReference type="PANTHER" id="PTHR40630:SF1">
    <property type="entry name" value="DNA-BINDING PROTEIN"/>
    <property type="match status" value="1"/>
</dbReference>
<evidence type="ECO:0000256" key="1">
    <source>
        <dbReference type="SAM" id="MobiDB-lite"/>
    </source>
</evidence>
<dbReference type="Pfam" id="PF11338">
    <property type="entry name" value="DUF3140"/>
    <property type="match status" value="1"/>
</dbReference>
<dbReference type="InterPro" id="IPR021487">
    <property type="entry name" value="DUF3140"/>
</dbReference>
<dbReference type="AlphaFoldDB" id="A0A4R5ZXZ7"/>
<dbReference type="PANTHER" id="PTHR40630">
    <property type="entry name" value="POSSIBLE DNA-BINDING PROTEIN"/>
    <property type="match status" value="1"/>
</dbReference>
<reference evidence="2 3" key="1">
    <citation type="submission" date="2019-03" db="EMBL/GenBank/DDBJ databases">
        <title>Primorskyibacter sp. SS33 isolated from sediments.</title>
        <authorList>
            <person name="Xunke S."/>
        </authorList>
    </citation>
    <scope>NUCLEOTIDE SEQUENCE [LARGE SCALE GENOMIC DNA]</scope>
    <source>
        <strain evidence="2 3">SS33</strain>
    </source>
</reference>
<dbReference type="OrthoDB" id="513524at2"/>
<evidence type="ECO:0000313" key="2">
    <source>
        <dbReference type="EMBL" id="TDL74847.1"/>
    </source>
</evidence>
<protein>
    <submittedName>
        <fullName evidence="2">DUF3140 domain-containing protein</fullName>
    </submittedName>
</protein>
<sequence length="116" mass="13298">MSKSRDQIWEEWGELVNMSPGELEDWLDTDESKSVGDSDDGESTGHKSGRRIVEIKRTDKGDLSDDQWDWMGKVVGYVKRHCSQGGPKDDVETSRWRYSLMNWGHDPLKDDGCYDG</sequence>
<organism evidence="2 3">
    <name type="scientific">Palleronia sediminis</name>
    <dbReference type="NCBI Taxonomy" id="2547833"/>
    <lineage>
        <taxon>Bacteria</taxon>
        <taxon>Pseudomonadati</taxon>
        <taxon>Pseudomonadota</taxon>
        <taxon>Alphaproteobacteria</taxon>
        <taxon>Rhodobacterales</taxon>
        <taxon>Roseobacteraceae</taxon>
        <taxon>Palleronia</taxon>
    </lineage>
</organism>
<evidence type="ECO:0000313" key="3">
    <source>
        <dbReference type="Proteomes" id="UP000295701"/>
    </source>
</evidence>
<name>A0A4R5ZXZ7_9RHOB</name>
<gene>
    <name evidence="2" type="ORF">E2L08_16005</name>
</gene>
<feature type="region of interest" description="Disordered" evidence="1">
    <location>
        <begin position="20"/>
        <end position="53"/>
    </location>
</feature>
<accession>A0A4R5ZXZ7</accession>
<dbReference type="Proteomes" id="UP000295701">
    <property type="component" value="Unassembled WGS sequence"/>
</dbReference>
<dbReference type="EMBL" id="SNAA01000026">
    <property type="protein sequence ID" value="TDL74847.1"/>
    <property type="molecule type" value="Genomic_DNA"/>
</dbReference>